<organism evidence="1 2">
    <name type="scientific">Pseudoalteromonas rubra</name>
    <dbReference type="NCBI Taxonomy" id="43658"/>
    <lineage>
        <taxon>Bacteria</taxon>
        <taxon>Pseudomonadati</taxon>
        <taxon>Pseudomonadota</taxon>
        <taxon>Gammaproteobacteria</taxon>
        <taxon>Alteromonadales</taxon>
        <taxon>Pseudoalteromonadaceae</taxon>
        <taxon>Pseudoalteromonas</taxon>
    </lineage>
</organism>
<evidence type="ECO:0000313" key="1">
    <source>
        <dbReference type="EMBL" id="KNC66255.1"/>
    </source>
</evidence>
<dbReference type="PATRIC" id="fig|43658.6.peg.1717"/>
<accession>A0A0L0EPF3</accession>
<comment type="caution">
    <text evidence="1">The sequence shown here is derived from an EMBL/GenBank/DDBJ whole genome shotgun (WGS) entry which is preliminary data.</text>
</comment>
<dbReference type="EMBL" id="LFZX01000169">
    <property type="protein sequence ID" value="KNC66255.1"/>
    <property type="molecule type" value="Genomic_DNA"/>
</dbReference>
<reference evidence="2" key="1">
    <citation type="submission" date="2015-07" db="EMBL/GenBank/DDBJ databases">
        <title>Draft genome sequence of a Pseudoalteromonas rubra strain, OCN096, isolated from Kaneohe Bay, Oahu, Hawaii.</title>
        <authorList>
            <person name="Beurmann S."/>
            <person name="Ushijima B."/>
            <person name="Belcaid M."/>
            <person name="Callahan S.M."/>
            <person name="Aeby G.S."/>
        </authorList>
    </citation>
    <scope>NUCLEOTIDE SEQUENCE [LARGE SCALE GENOMIC DNA]</scope>
    <source>
        <strain evidence="2">OCN096</strain>
    </source>
</reference>
<evidence type="ECO:0008006" key="3">
    <source>
        <dbReference type="Google" id="ProtNLM"/>
    </source>
</evidence>
<evidence type="ECO:0000313" key="2">
    <source>
        <dbReference type="Proteomes" id="UP000036850"/>
    </source>
</evidence>
<sequence>MVCSSQLMHIFVSAGSKIKMKDIAMVNRHLILPVAILSVAACQQLPDDVQQRVDTMNECEKVLALTQGTQDDFAQLKGSKVNSSLMSAWQPKAHLIANSCQINQYNSGNVAYECTKLFSTEANAAKLFDDVAQQLNTCLGTTWQSTEEQNNTLRYTSDSSEAKITLSRGKGLDRKTPWVIALEIAR</sequence>
<protein>
    <recommendedName>
        <fullName evidence="3">Orphan lipoprotein</fullName>
    </recommendedName>
</protein>
<name>A0A0L0EPF3_9GAMM</name>
<gene>
    <name evidence="1" type="ORF">AC626_18055</name>
</gene>
<dbReference type="AlphaFoldDB" id="A0A0L0EPF3"/>
<dbReference type="Proteomes" id="UP000036850">
    <property type="component" value="Unassembled WGS sequence"/>
</dbReference>
<proteinExistence type="predicted"/>